<evidence type="ECO:0000313" key="2">
    <source>
        <dbReference type="EMBL" id="PAP75469.1"/>
    </source>
</evidence>
<evidence type="ECO:0000313" key="3">
    <source>
        <dbReference type="Proteomes" id="UP000216339"/>
    </source>
</evidence>
<dbReference type="InterPro" id="IPR002591">
    <property type="entry name" value="Phosphodiest/P_Trfase"/>
</dbReference>
<dbReference type="CDD" id="cd16018">
    <property type="entry name" value="Enpp"/>
    <property type="match status" value="1"/>
</dbReference>
<protein>
    <submittedName>
        <fullName evidence="2">AP endonuclease</fullName>
    </submittedName>
</protein>
<dbReference type="Gene3D" id="3.40.720.10">
    <property type="entry name" value="Alkaline Phosphatase, subunit A"/>
    <property type="match status" value="1"/>
</dbReference>
<evidence type="ECO:0000256" key="1">
    <source>
        <dbReference type="SAM" id="SignalP"/>
    </source>
</evidence>
<sequence length="455" mass="47671">MRFPSVRVLLVAACLVGVAAAQDAPPTRPAHVVLVTIDGLRPEFYLDAGWPAPVLQQLAGAGAVAHAVRPAFPSVTYPNHTTIITGALPARHGVFYNTVFEPDGQTGRWYWEADAIRVPTLWDAVRAAGGTTASVMWPVSVGAPIDYNFPEVWSLEEGADFLVSVRAAATPAGLVEEIEERATGTLSVAGPLSGDYPGRDDVIGTIGAYLLETYRPTLTTIHLGAVDHFEHVEGRDGPTVRRAVAAADRAIGRLTEAADRAGIAAETTFIVTGDHGFSDIHTTLAPNVWLLEAGLTGDTRDRGPDWRASFMVTGASAFLHLRDPSDAAAADSALRVLDALPPGVRGLFTVLDRDELDRLGTAPEAAFALTPVPGVSFSGSARGEAIRPASGGTHGYAPTFDEIYTGLVAVGPGIRSGVVIPVSRQEDTAAIVAALLGLDFDPPDGALYPGLVSLP</sequence>
<comment type="caution">
    <text evidence="2">The sequence shown here is derived from an EMBL/GenBank/DDBJ whole genome shotgun (WGS) entry which is preliminary data.</text>
</comment>
<dbReference type="GO" id="GO:0004519">
    <property type="term" value="F:endonuclease activity"/>
    <property type="evidence" value="ECO:0007669"/>
    <property type="project" value="UniProtKB-KW"/>
</dbReference>
<dbReference type="EMBL" id="MQWD01000001">
    <property type="protein sequence ID" value="PAP75469.1"/>
    <property type="molecule type" value="Genomic_DNA"/>
</dbReference>
<dbReference type="GO" id="GO:0016787">
    <property type="term" value="F:hydrolase activity"/>
    <property type="evidence" value="ECO:0007669"/>
    <property type="project" value="UniProtKB-ARBA"/>
</dbReference>
<dbReference type="InterPro" id="IPR017850">
    <property type="entry name" value="Alkaline_phosphatase_core_sf"/>
</dbReference>
<dbReference type="PANTHER" id="PTHR10151:SF120">
    <property type="entry name" value="BIS(5'-ADENOSYL)-TRIPHOSPHATASE"/>
    <property type="match status" value="1"/>
</dbReference>
<accession>A0A271IY71</accession>
<name>A0A271IY71_9BACT</name>
<keyword evidence="3" id="KW-1185">Reference proteome</keyword>
<feature type="chain" id="PRO_5013126019" evidence="1">
    <location>
        <begin position="22"/>
        <end position="455"/>
    </location>
</feature>
<dbReference type="PANTHER" id="PTHR10151">
    <property type="entry name" value="ECTONUCLEOTIDE PYROPHOSPHATASE/PHOSPHODIESTERASE"/>
    <property type="match status" value="1"/>
</dbReference>
<reference evidence="2 3" key="1">
    <citation type="submission" date="2016-11" db="EMBL/GenBank/DDBJ databases">
        <title>Study of marine rhodopsin-containing bacteria.</title>
        <authorList>
            <person name="Yoshizawa S."/>
            <person name="Kumagai Y."/>
            <person name="Kogure K."/>
        </authorList>
    </citation>
    <scope>NUCLEOTIDE SEQUENCE [LARGE SCALE GENOMIC DNA]</scope>
    <source>
        <strain evidence="2 3">SAORIC-28</strain>
    </source>
</reference>
<keyword evidence="2" id="KW-0378">Hydrolase</keyword>
<dbReference type="RefSeq" id="WP_218830377.1">
    <property type="nucleotide sequence ID" value="NZ_MQWD01000001.1"/>
</dbReference>
<feature type="signal peptide" evidence="1">
    <location>
        <begin position="1"/>
        <end position="21"/>
    </location>
</feature>
<organism evidence="2 3">
    <name type="scientific">Rubrivirga marina</name>
    <dbReference type="NCBI Taxonomy" id="1196024"/>
    <lineage>
        <taxon>Bacteria</taxon>
        <taxon>Pseudomonadati</taxon>
        <taxon>Rhodothermota</taxon>
        <taxon>Rhodothermia</taxon>
        <taxon>Rhodothermales</taxon>
        <taxon>Rubricoccaceae</taxon>
        <taxon>Rubrivirga</taxon>
    </lineage>
</organism>
<keyword evidence="1" id="KW-0732">Signal</keyword>
<dbReference type="AlphaFoldDB" id="A0A271IY71"/>
<keyword evidence="2" id="KW-0540">Nuclease</keyword>
<dbReference type="SUPFAM" id="SSF53649">
    <property type="entry name" value="Alkaline phosphatase-like"/>
    <property type="match status" value="1"/>
</dbReference>
<gene>
    <name evidence="2" type="ORF">BSZ37_02915</name>
</gene>
<proteinExistence type="predicted"/>
<dbReference type="Proteomes" id="UP000216339">
    <property type="component" value="Unassembled WGS sequence"/>
</dbReference>
<dbReference type="Pfam" id="PF01663">
    <property type="entry name" value="Phosphodiest"/>
    <property type="match status" value="1"/>
</dbReference>
<keyword evidence="2" id="KW-0255">Endonuclease</keyword>